<dbReference type="GO" id="GO:0006260">
    <property type="term" value="P:DNA replication"/>
    <property type="evidence" value="ECO:0007669"/>
    <property type="project" value="InterPro"/>
</dbReference>
<dbReference type="OrthoDB" id="3483427at2"/>
<reference evidence="3" key="1">
    <citation type="submission" date="2017-06" db="EMBL/GenBank/DDBJ databases">
        <authorList>
            <person name="Varghese N."/>
            <person name="Submissions S."/>
        </authorList>
    </citation>
    <scope>NUCLEOTIDE SEQUENCE [LARGE SCALE GENOMIC DNA]</scope>
    <source>
        <strain evidence="3">DSM 44485</strain>
    </source>
</reference>
<evidence type="ECO:0000313" key="2">
    <source>
        <dbReference type="EMBL" id="SNR50929.1"/>
    </source>
</evidence>
<dbReference type="Gene3D" id="3.90.580.10">
    <property type="entry name" value="Zinc finger, CHC2-type domain"/>
    <property type="match status" value="1"/>
</dbReference>
<dbReference type="Proteomes" id="UP000198420">
    <property type="component" value="Unassembled WGS sequence"/>
</dbReference>
<proteinExistence type="predicted"/>
<feature type="region of interest" description="Disordered" evidence="1">
    <location>
        <begin position="264"/>
        <end position="284"/>
    </location>
</feature>
<name>A0A238WZ89_9ACTN</name>
<dbReference type="RefSeq" id="WP_089311443.1">
    <property type="nucleotide sequence ID" value="NZ_FZNP01000003.1"/>
</dbReference>
<evidence type="ECO:0000256" key="1">
    <source>
        <dbReference type="SAM" id="MobiDB-lite"/>
    </source>
</evidence>
<gene>
    <name evidence="2" type="ORF">SAMN06265355_103403</name>
</gene>
<dbReference type="InterPro" id="IPR036977">
    <property type="entry name" value="DNA_primase_Znf_CHC2"/>
</dbReference>
<dbReference type="SUPFAM" id="SSF57783">
    <property type="entry name" value="Zinc beta-ribbon"/>
    <property type="match status" value="1"/>
</dbReference>
<dbReference type="GO" id="GO:0003677">
    <property type="term" value="F:DNA binding"/>
    <property type="evidence" value="ECO:0007669"/>
    <property type="project" value="InterPro"/>
</dbReference>
<dbReference type="EMBL" id="FZNP01000003">
    <property type="protein sequence ID" value="SNR50929.1"/>
    <property type="molecule type" value="Genomic_DNA"/>
</dbReference>
<organism evidence="2 3">
    <name type="scientific">Actinomadura mexicana</name>
    <dbReference type="NCBI Taxonomy" id="134959"/>
    <lineage>
        <taxon>Bacteria</taxon>
        <taxon>Bacillati</taxon>
        <taxon>Actinomycetota</taxon>
        <taxon>Actinomycetes</taxon>
        <taxon>Streptosporangiales</taxon>
        <taxon>Thermomonosporaceae</taxon>
        <taxon>Actinomadura</taxon>
    </lineage>
</organism>
<evidence type="ECO:0000313" key="3">
    <source>
        <dbReference type="Proteomes" id="UP000198420"/>
    </source>
</evidence>
<sequence length="335" mass="36142">MHQLTDYVLAVRTTGSPPAIEGVKSVDLVPGDDEDVIAATIAGLRASGLTAADFRSRVIYLAPEDPNCLVPYAALCGFAGRRVDAYAGGTVLEFSRLDPQGEAFTDAGRPSAYLEWGQVGGQEAEGVPTVQVGSGAQQLVTPEAATVIRYAARLRMVPPDSARDALATFVLVAALRRRADDRFPYLSTGNEPAPVTKDDPTQGIDLEKLRREAAKYRQELRAGRRGADMVPPVPVSPHNKRIAEAKSVDVRTVLTRLGSSSDDGNLWHCPRPSRHSNGDQNPSMKVYGDNRTRCHRCDAEKVGPIRLVIDVLGVTPDEAASFILDSDRVVDMRTA</sequence>
<keyword evidence="3" id="KW-1185">Reference proteome</keyword>
<accession>A0A238WZ89</accession>
<protein>
    <submittedName>
        <fullName evidence="2">Uncharacterized protein</fullName>
    </submittedName>
</protein>
<dbReference type="GO" id="GO:0008270">
    <property type="term" value="F:zinc ion binding"/>
    <property type="evidence" value="ECO:0007669"/>
    <property type="project" value="InterPro"/>
</dbReference>
<dbReference type="AlphaFoldDB" id="A0A238WZ89"/>